<sequence>MLTTALHIVASNIRDSYQKQQSWHREVHSRNANEIVVVFDSKRVHKVAIIDDRRAPRLHLRLNARITTPEKAARVSNINIHAVNIKYSL</sequence>
<evidence type="ECO:0000313" key="1">
    <source>
        <dbReference type="EMBL" id="RKT71355.1"/>
    </source>
</evidence>
<dbReference type="Proteomes" id="UP000272729">
    <property type="component" value="Unassembled WGS sequence"/>
</dbReference>
<proteinExistence type="predicted"/>
<gene>
    <name evidence="1" type="ORF">DFJ66_4644</name>
</gene>
<name>A0A495XE00_9PSEU</name>
<accession>A0A495XE00</accession>
<protein>
    <submittedName>
        <fullName evidence="1">Uncharacterized protein</fullName>
    </submittedName>
</protein>
<reference evidence="1 2" key="1">
    <citation type="submission" date="2018-10" db="EMBL/GenBank/DDBJ databases">
        <title>Sequencing the genomes of 1000 actinobacteria strains.</title>
        <authorList>
            <person name="Klenk H.-P."/>
        </authorList>
    </citation>
    <scope>NUCLEOTIDE SEQUENCE [LARGE SCALE GENOMIC DNA]</scope>
    <source>
        <strain evidence="1 2">DSM 43911</strain>
    </source>
</reference>
<dbReference type="EMBL" id="RBXR01000001">
    <property type="protein sequence ID" value="RKT71355.1"/>
    <property type="molecule type" value="Genomic_DNA"/>
</dbReference>
<evidence type="ECO:0000313" key="2">
    <source>
        <dbReference type="Proteomes" id="UP000272729"/>
    </source>
</evidence>
<organism evidence="1 2">
    <name type="scientific">Saccharothrix variisporea</name>
    <dbReference type="NCBI Taxonomy" id="543527"/>
    <lineage>
        <taxon>Bacteria</taxon>
        <taxon>Bacillati</taxon>
        <taxon>Actinomycetota</taxon>
        <taxon>Actinomycetes</taxon>
        <taxon>Pseudonocardiales</taxon>
        <taxon>Pseudonocardiaceae</taxon>
        <taxon>Saccharothrix</taxon>
    </lineage>
</organism>
<dbReference type="AlphaFoldDB" id="A0A495XE00"/>
<comment type="caution">
    <text evidence="1">The sequence shown here is derived from an EMBL/GenBank/DDBJ whole genome shotgun (WGS) entry which is preliminary data.</text>
</comment>
<keyword evidence="2" id="KW-1185">Reference proteome</keyword>